<proteinExistence type="predicted"/>
<dbReference type="PANTHER" id="PTHR37422:SF13">
    <property type="entry name" value="LIPOPOLYSACCHARIDE BIOSYNTHESIS PROTEIN PA4999-RELATED"/>
    <property type="match status" value="1"/>
</dbReference>
<keyword evidence="3 5" id="KW-1133">Transmembrane helix</keyword>
<dbReference type="InterPro" id="IPR007016">
    <property type="entry name" value="O-antigen_ligase-rel_domated"/>
</dbReference>
<feature type="transmembrane region" description="Helical" evidence="5">
    <location>
        <begin position="70"/>
        <end position="88"/>
    </location>
</feature>
<name>A0A7Y5EKE3_9GAMM</name>
<dbReference type="Pfam" id="PF04932">
    <property type="entry name" value="Wzy_C"/>
    <property type="match status" value="1"/>
</dbReference>
<feature type="transmembrane region" description="Helical" evidence="5">
    <location>
        <begin position="372"/>
        <end position="394"/>
    </location>
</feature>
<dbReference type="GO" id="GO:0016020">
    <property type="term" value="C:membrane"/>
    <property type="evidence" value="ECO:0007669"/>
    <property type="project" value="UniProtKB-SubCell"/>
</dbReference>
<dbReference type="InterPro" id="IPR045979">
    <property type="entry name" value="DUF5935"/>
</dbReference>
<keyword evidence="9" id="KW-1185">Reference proteome</keyword>
<protein>
    <submittedName>
        <fullName evidence="8">Putative O-glycosylation ligase, exosortase A system-associated</fullName>
    </submittedName>
</protein>
<evidence type="ECO:0000256" key="1">
    <source>
        <dbReference type="ARBA" id="ARBA00004141"/>
    </source>
</evidence>
<organism evidence="8 9">
    <name type="scientific">Rheinheimera lutimaris</name>
    <dbReference type="NCBI Taxonomy" id="2740584"/>
    <lineage>
        <taxon>Bacteria</taxon>
        <taxon>Pseudomonadati</taxon>
        <taxon>Pseudomonadota</taxon>
        <taxon>Gammaproteobacteria</taxon>
        <taxon>Chromatiales</taxon>
        <taxon>Chromatiaceae</taxon>
        <taxon>Rheinheimera</taxon>
    </lineage>
</organism>
<comment type="caution">
    <text evidence="8">The sequence shown here is derived from an EMBL/GenBank/DDBJ whole genome shotgun (WGS) entry which is preliminary data.</text>
</comment>
<dbReference type="NCBIfam" id="TIGR03097">
    <property type="entry name" value="PEP_O_lig_1"/>
    <property type="match status" value="1"/>
</dbReference>
<dbReference type="InterPro" id="IPR017528">
    <property type="entry name" value="CHP03097O-antigen_lig-rel"/>
</dbReference>
<gene>
    <name evidence="8" type="ORF">HRH59_05445</name>
</gene>
<evidence type="ECO:0000256" key="4">
    <source>
        <dbReference type="ARBA" id="ARBA00023136"/>
    </source>
</evidence>
<dbReference type="PANTHER" id="PTHR37422">
    <property type="entry name" value="TEICHURONIC ACID BIOSYNTHESIS PROTEIN TUAE"/>
    <property type="match status" value="1"/>
</dbReference>
<dbReference type="InterPro" id="IPR051533">
    <property type="entry name" value="WaaL-like"/>
</dbReference>
<feature type="transmembrane region" description="Helical" evidence="5">
    <location>
        <begin position="100"/>
        <end position="121"/>
    </location>
</feature>
<evidence type="ECO:0000256" key="3">
    <source>
        <dbReference type="ARBA" id="ARBA00022989"/>
    </source>
</evidence>
<accession>A0A7Y5EKE3</accession>
<feature type="transmembrane region" description="Helical" evidence="5">
    <location>
        <begin position="169"/>
        <end position="186"/>
    </location>
</feature>
<dbReference type="GO" id="GO:0016874">
    <property type="term" value="F:ligase activity"/>
    <property type="evidence" value="ECO:0007669"/>
    <property type="project" value="UniProtKB-KW"/>
</dbReference>
<evidence type="ECO:0000256" key="2">
    <source>
        <dbReference type="ARBA" id="ARBA00022692"/>
    </source>
</evidence>
<feature type="transmembrane region" description="Helical" evidence="5">
    <location>
        <begin position="334"/>
        <end position="352"/>
    </location>
</feature>
<reference evidence="8 9" key="1">
    <citation type="submission" date="2020-06" db="EMBL/GenBank/DDBJ databases">
        <title>Rheinheimera sp. nov., a marine bacterium isolated from coastal.</title>
        <authorList>
            <person name="Yu Q."/>
            <person name="Qi Y."/>
            <person name="Pu J."/>
        </authorList>
    </citation>
    <scope>NUCLEOTIDE SEQUENCE [LARGE SCALE GENOMIC DNA]</scope>
    <source>
        <strain evidence="8 9">YQF-2</strain>
    </source>
</reference>
<feature type="transmembrane region" description="Helical" evidence="5">
    <location>
        <begin position="237"/>
        <end position="255"/>
    </location>
</feature>
<keyword evidence="8" id="KW-0436">Ligase</keyword>
<comment type="subcellular location">
    <subcellularLocation>
        <location evidence="1">Membrane</location>
        <topology evidence="1">Multi-pass membrane protein</topology>
    </subcellularLocation>
</comment>
<dbReference type="Proteomes" id="UP000523161">
    <property type="component" value="Unassembled WGS sequence"/>
</dbReference>
<evidence type="ECO:0000256" key="5">
    <source>
        <dbReference type="SAM" id="Phobius"/>
    </source>
</evidence>
<keyword evidence="2 5" id="KW-0812">Transmembrane</keyword>
<sequence length="438" mass="48974">MRDIILLLIIMGSLPFILKRPFIGVLMWCWIAYMVPHRLAWGFMQYFPVASIVGGTFLLAYLFSKEPKKLPFAMPVVFMVLLNVWMIITFSANVQDSHTIMMLDKVLKIQLFTLVILAMFTTKQRIEAALWVVGLSIAFYGLKGGIYTIQTGGSGRVWGPTGGFFYGNNELALTLLVNLPILYYLRTRVPPKYPWLKWLILAAMALSVLAALGTQSRGGLVACVCVAAFLWLKSPHKIALLLVFCLSVPVIYQFMPDTWHQRMATIIEPDRDSYDGSVQGRFNAWEMSYNMAKENVFGGGFNGFKPANFLLYAPNPNRVDGAHSIYFQMIGHHGFIGLALFLGIFIFTWFSANNIIKMAGKDPNWQWASLLARMLQCSLIAFGSGGAFLGLAYFDLPYHLAITIIAVEQLLKKHHAAIAAEKKAARNSANVVQGAFTK</sequence>
<feature type="domain" description="O-antigen ligase-related" evidence="6">
    <location>
        <begin position="202"/>
        <end position="342"/>
    </location>
</feature>
<dbReference type="EMBL" id="JABSOD010000004">
    <property type="protein sequence ID" value="NRQ42013.1"/>
    <property type="molecule type" value="Genomic_DNA"/>
</dbReference>
<evidence type="ECO:0000313" key="8">
    <source>
        <dbReference type="EMBL" id="NRQ42013.1"/>
    </source>
</evidence>
<evidence type="ECO:0000313" key="9">
    <source>
        <dbReference type="Proteomes" id="UP000523161"/>
    </source>
</evidence>
<feature type="domain" description="DUF5935" evidence="7">
    <location>
        <begin position="1"/>
        <end position="154"/>
    </location>
</feature>
<feature type="transmembrane region" description="Helical" evidence="5">
    <location>
        <begin position="128"/>
        <end position="149"/>
    </location>
</feature>
<evidence type="ECO:0000259" key="7">
    <source>
        <dbReference type="Pfam" id="PF19358"/>
    </source>
</evidence>
<evidence type="ECO:0000259" key="6">
    <source>
        <dbReference type="Pfam" id="PF04932"/>
    </source>
</evidence>
<feature type="transmembrane region" description="Helical" evidence="5">
    <location>
        <begin position="198"/>
        <end position="231"/>
    </location>
</feature>
<dbReference type="AlphaFoldDB" id="A0A7Y5EKE3"/>
<feature type="transmembrane region" description="Helical" evidence="5">
    <location>
        <begin position="43"/>
        <end position="63"/>
    </location>
</feature>
<dbReference type="RefSeq" id="WP_173500258.1">
    <property type="nucleotide sequence ID" value="NZ_JABSOD010000004.1"/>
</dbReference>
<keyword evidence="4 5" id="KW-0472">Membrane</keyword>
<dbReference type="Pfam" id="PF19358">
    <property type="entry name" value="DUF5935"/>
    <property type="match status" value="1"/>
</dbReference>